<evidence type="ECO:0000313" key="2">
    <source>
        <dbReference type="Proteomes" id="UP001248134"/>
    </source>
</evidence>
<organism evidence="1 2">
    <name type="scientific">Bacillus pseudomycoides</name>
    <dbReference type="NCBI Taxonomy" id="64104"/>
    <lineage>
        <taxon>Bacteria</taxon>
        <taxon>Bacillati</taxon>
        <taxon>Bacillota</taxon>
        <taxon>Bacilli</taxon>
        <taxon>Bacillales</taxon>
        <taxon>Bacillaceae</taxon>
        <taxon>Bacillus</taxon>
        <taxon>Bacillus cereus group</taxon>
    </lineage>
</organism>
<evidence type="ECO:0000313" key="1">
    <source>
        <dbReference type="EMBL" id="MDR4326870.1"/>
    </source>
</evidence>
<proteinExistence type="predicted"/>
<keyword evidence="1" id="KW-0946">Virion</keyword>
<dbReference type="Pfam" id="PF11122">
    <property type="entry name" value="Spore-coat_CotD"/>
    <property type="match status" value="1"/>
</dbReference>
<name>A0AAJ1Z024_9BACI</name>
<reference evidence="1" key="1">
    <citation type="submission" date="2019-07" db="EMBL/GenBank/DDBJ databases">
        <title>Phylogenomic Reclassification of ATCC Bacillus Strains and Various Taxa within the Genus Bacillus.</title>
        <authorList>
            <person name="Riojas M.A."/>
            <person name="Frank A.M."/>
            <person name="Fenn S.L."/>
            <person name="King S.P."/>
            <person name="Brower S.M."/>
            <person name="Hazbon M.H."/>
        </authorList>
    </citation>
    <scope>NUCLEOTIDE SEQUENCE</scope>
    <source>
        <strain evidence="1">NR-12239</strain>
    </source>
</reference>
<protein>
    <submittedName>
        <fullName evidence="1">Spore coat protein</fullName>
    </submittedName>
</protein>
<comment type="caution">
    <text evidence="1">The sequence shown here is derived from an EMBL/GenBank/DDBJ whole genome shotgun (WGS) entry which is preliminary data.</text>
</comment>
<dbReference type="AlphaFoldDB" id="A0AAJ1Z024"/>
<gene>
    <name evidence="1" type="ORF">FOS08_13230</name>
</gene>
<dbReference type="InterPro" id="IPR020108">
    <property type="entry name" value="Spore_coat_CotD"/>
</dbReference>
<dbReference type="Proteomes" id="UP001248134">
    <property type="component" value="Unassembled WGS sequence"/>
</dbReference>
<dbReference type="RefSeq" id="WP_018764298.1">
    <property type="nucleotide sequence ID" value="NZ_VLYX01000011.1"/>
</dbReference>
<sequence>MYHCHPCFGGHKPVGPICTTPPVVHPTKQCVTNTFSTTVVPHIHPTHTTHVHHQQVKSQHFFPQTVSNVNVVEPVAPGFGGPGVGGFGGPGVGGFGGPGVGGFGGPGVGGFGGPGVGGFGGPCGHGHHVSPYGPGPNVGPQVSPYGPGPNVGGMFKK</sequence>
<accession>A0AAJ1Z024</accession>
<keyword evidence="1" id="KW-0167">Capsid protein</keyword>
<dbReference type="EMBL" id="VLYX01000011">
    <property type="protein sequence ID" value="MDR4326870.1"/>
    <property type="molecule type" value="Genomic_DNA"/>
</dbReference>